<keyword evidence="8" id="KW-0234">DNA repair</keyword>
<keyword evidence="7" id="KW-0460">Magnesium</keyword>
<dbReference type="GO" id="GO:0046872">
    <property type="term" value="F:metal ion binding"/>
    <property type="evidence" value="ECO:0007669"/>
    <property type="project" value="UniProtKB-KW"/>
</dbReference>
<gene>
    <name evidence="13" type="primary">EXO1</name>
    <name evidence="13" type="ORF">KQ657_000149</name>
</gene>
<feature type="region of interest" description="Disordered" evidence="10">
    <location>
        <begin position="512"/>
        <end position="533"/>
    </location>
</feature>
<evidence type="ECO:0000313" key="14">
    <source>
        <dbReference type="Proteomes" id="UP000790833"/>
    </source>
</evidence>
<dbReference type="Gene3D" id="3.40.50.1010">
    <property type="entry name" value="5'-nuclease"/>
    <property type="match status" value="1"/>
</dbReference>
<proteinExistence type="predicted"/>
<dbReference type="GO" id="GO:0017108">
    <property type="term" value="F:5'-flap endonuclease activity"/>
    <property type="evidence" value="ECO:0007669"/>
    <property type="project" value="TreeGrafter"/>
</dbReference>
<dbReference type="SMART" id="SM00485">
    <property type="entry name" value="XPGN"/>
    <property type="match status" value="1"/>
</dbReference>
<protein>
    <submittedName>
        <fullName evidence="13">Rad2 nuclease</fullName>
    </submittedName>
</protein>
<dbReference type="OrthoDB" id="26491at2759"/>
<evidence type="ECO:0000256" key="6">
    <source>
        <dbReference type="ARBA" id="ARBA00022801"/>
    </source>
</evidence>
<dbReference type="SMART" id="SM00279">
    <property type="entry name" value="HhH2"/>
    <property type="match status" value="1"/>
</dbReference>
<dbReference type="InterPro" id="IPR029060">
    <property type="entry name" value="PIN-like_dom_sf"/>
</dbReference>
<dbReference type="PRINTS" id="PR00853">
    <property type="entry name" value="XPGRADSUPER"/>
</dbReference>
<dbReference type="GeneID" id="66113523"/>
<dbReference type="Pfam" id="PF00867">
    <property type="entry name" value="XPG_I"/>
    <property type="match status" value="1"/>
</dbReference>
<comment type="caution">
    <text evidence="13">The sequence shown here is derived from an EMBL/GenBank/DDBJ whole genome shotgun (WGS) entry which is preliminary data.</text>
</comment>
<dbReference type="Pfam" id="PF00752">
    <property type="entry name" value="XPG_N"/>
    <property type="match status" value="1"/>
</dbReference>
<evidence type="ECO:0000256" key="10">
    <source>
        <dbReference type="SAM" id="MobiDB-lite"/>
    </source>
</evidence>
<dbReference type="SUPFAM" id="SSF88723">
    <property type="entry name" value="PIN domain-like"/>
    <property type="match status" value="1"/>
</dbReference>
<dbReference type="InterPro" id="IPR036279">
    <property type="entry name" value="5-3_exonuclease_C_sf"/>
</dbReference>
<accession>A0A9P7VED7</accession>
<evidence type="ECO:0000256" key="9">
    <source>
        <dbReference type="ARBA" id="ARBA00023242"/>
    </source>
</evidence>
<dbReference type="InterPro" id="IPR006084">
    <property type="entry name" value="XPG/Rad2"/>
</dbReference>
<name>A0A9P7VED7_9ASCO</name>
<dbReference type="InterPro" id="IPR006085">
    <property type="entry name" value="XPG_DNA_repair_N"/>
</dbReference>
<dbReference type="CDD" id="cd09857">
    <property type="entry name" value="PIN_EXO1"/>
    <property type="match status" value="1"/>
</dbReference>
<dbReference type="Gene3D" id="1.10.150.20">
    <property type="entry name" value="5' to 3' exonuclease, C-terminal subdomain"/>
    <property type="match status" value="1"/>
</dbReference>
<keyword evidence="6" id="KW-0378">Hydrolase</keyword>
<comment type="cofactor">
    <cofactor evidence="1">
        <name>Mg(2+)</name>
        <dbReference type="ChEBI" id="CHEBI:18420"/>
    </cofactor>
</comment>
<dbReference type="PANTHER" id="PTHR11081">
    <property type="entry name" value="FLAP ENDONUCLEASE FAMILY MEMBER"/>
    <property type="match status" value="1"/>
</dbReference>
<evidence type="ECO:0000259" key="11">
    <source>
        <dbReference type="SMART" id="SM00484"/>
    </source>
</evidence>
<dbReference type="GO" id="GO:0005634">
    <property type="term" value="C:nucleus"/>
    <property type="evidence" value="ECO:0007669"/>
    <property type="project" value="UniProtKB-SubCell"/>
</dbReference>
<evidence type="ECO:0000256" key="5">
    <source>
        <dbReference type="ARBA" id="ARBA00022763"/>
    </source>
</evidence>
<comment type="subcellular location">
    <subcellularLocation>
        <location evidence="2">Nucleus</location>
    </subcellularLocation>
</comment>
<dbReference type="InterPro" id="IPR044752">
    <property type="entry name" value="PIN-like_EXO1"/>
</dbReference>
<evidence type="ECO:0000313" key="13">
    <source>
        <dbReference type="EMBL" id="KAG7196137.1"/>
    </source>
</evidence>
<dbReference type="SMART" id="SM00484">
    <property type="entry name" value="XPGI"/>
    <property type="match status" value="1"/>
</dbReference>
<dbReference type="SUPFAM" id="SSF47807">
    <property type="entry name" value="5' to 3' exonuclease, C-terminal subdomain"/>
    <property type="match status" value="1"/>
</dbReference>
<evidence type="ECO:0000256" key="8">
    <source>
        <dbReference type="ARBA" id="ARBA00023204"/>
    </source>
</evidence>
<evidence type="ECO:0000256" key="2">
    <source>
        <dbReference type="ARBA" id="ARBA00004123"/>
    </source>
</evidence>
<feature type="domain" description="XPG-I" evidence="11">
    <location>
        <begin position="138"/>
        <end position="209"/>
    </location>
</feature>
<reference evidence="13" key="1">
    <citation type="submission" date="2021-03" db="EMBL/GenBank/DDBJ databases">
        <authorList>
            <person name="Palmer J.M."/>
        </authorList>
    </citation>
    <scope>NUCLEOTIDE SEQUENCE</scope>
    <source>
        <strain evidence="13">ARV_011</strain>
    </source>
</reference>
<evidence type="ECO:0000256" key="7">
    <source>
        <dbReference type="ARBA" id="ARBA00022842"/>
    </source>
</evidence>
<keyword evidence="3" id="KW-0540">Nuclease</keyword>
<dbReference type="RefSeq" id="XP_043051682.1">
    <property type="nucleotide sequence ID" value="XM_043191005.1"/>
</dbReference>
<evidence type="ECO:0000256" key="4">
    <source>
        <dbReference type="ARBA" id="ARBA00022723"/>
    </source>
</evidence>
<dbReference type="EMBL" id="JAHMUF010000001">
    <property type="protein sequence ID" value="KAG7196137.1"/>
    <property type="molecule type" value="Genomic_DNA"/>
</dbReference>
<keyword evidence="5" id="KW-0227">DNA damage</keyword>
<evidence type="ECO:0000256" key="3">
    <source>
        <dbReference type="ARBA" id="ARBA00022722"/>
    </source>
</evidence>
<keyword evidence="4" id="KW-0479">Metal-binding</keyword>
<organism evidence="13 14">
    <name type="scientific">Scheffersomyces spartinae</name>
    <dbReference type="NCBI Taxonomy" id="45513"/>
    <lineage>
        <taxon>Eukaryota</taxon>
        <taxon>Fungi</taxon>
        <taxon>Dikarya</taxon>
        <taxon>Ascomycota</taxon>
        <taxon>Saccharomycotina</taxon>
        <taxon>Pichiomycetes</taxon>
        <taxon>Debaryomycetaceae</taxon>
        <taxon>Scheffersomyces</taxon>
    </lineage>
</organism>
<dbReference type="PANTHER" id="PTHR11081:SF65">
    <property type="entry name" value="DNA DAMAGE-INDUCIBLE PROTEIN DIN7-RELATED"/>
    <property type="match status" value="1"/>
</dbReference>
<keyword evidence="14" id="KW-1185">Reference proteome</keyword>
<dbReference type="InterPro" id="IPR006086">
    <property type="entry name" value="XPG-I_dom"/>
</dbReference>
<dbReference type="Proteomes" id="UP000790833">
    <property type="component" value="Unassembled WGS sequence"/>
</dbReference>
<dbReference type="AlphaFoldDB" id="A0A9P7VED7"/>
<evidence type="ECO:0000259" key="12">
    <source>
        <dbReference type="SMART" id="SM00485"/>
    </source>
</evidence>
<evidence type="ECO:0000256" key="1">
    <source>
        <dbReference type="ARBA" id="ARBA00001946"/>
    </source>
</evidence>
<keyword evidence="9" id="KW-0539">Nucleus</keyword>
<dbReference type="InterPro" id="IPR008918">
    <property type="entry name" value="HhH2"/>
</dbReference>
<feature type="domain" description="XPG N-terminal" evidence="12">
    <location>
        <begin position="1"/>
        <end position="99"/>
    </location>
</feature>
<sequence length="612" mass="67838">MGVTGLLPLLKDIQEPCTLERYRGKTLAIDGFGWMHRALISCSQDLCQNRPTRRYITAVTNKLQMLRHFGIEPYLVFDGAPLPTKADTNSERRQRREEARSKADAYVALGNPKLAWKEFMKAASVTFEMVKSVMVELDALGIKYVVAPYEADPQMVYMEKIGLVDGILSEDSDLLVFGCRVLITKLKDNGTCVEINRDNFSKVKATPFLRTISQEHLRFVAMIAGCDYTKGLVNVGMKKAINFISKYNQLDKTLLALQTEGNIRIPPEFSDELAKADLAFKYQKVFDPTIQELTTLTEYPEILPASLDILETCCGRTIDSETIAEVANGRLHPITHDLLVSREQSLSLLKSNSVILTKSFQLTTAASATRSVSMTSKPSPRTIDTFFKKDPKRIKIQSSTASSSFSLSTSSSMSISSSISATSSTLTTTTSADSLDTYASPTKRKLNRFNAASPVIGERSVFFSSHDISSSPVKQPVPQQQPKQPHIQFSDNVLDDLTDDECEDVKPSAISSMSLSASKPTVPSSDDLEIEESPVKTTQAQVMQWREKFQFEQPKSINKARPALTLKDVNTMRPSKVKLQAEKAPVTAKIPVVSLDIKTSSTVKLNLFAYHP</sequence>
<dbReference type="FunFam" id="3.40.50.1010:FF:000002">
    <property type="entry name" value="Exonuclease 1, putative"/>
    <property type="match status" value="1"/>
</dbReference>
<dbReference type="GO" id="GO:0006281">
    <property type="term" value="P:DNA repair"/>
    <property type="evidence" value="ECO:0007669"/>
    <property type="project" value="UniProtKB-KW"/>
</dbReference>
<dbReference type="GO" id="GO:0003677">
    <property type="term" value="F:DNA binding"/>
    <property type="evidence" value="ECO:0007669"/>
    <property type="project" value="InterPro"/>
</dbReference>